<name>A0A0U3FQ04_9CREN</name>
<protein>
    <submittedName>
        <fullName evidence="1">Uncharacterized protein</fullName>
    </submittedName>
</protein>
<sequence length="135" mass="15996">MKGTQTEIGLKELFMANSEDHLLLLFSSQKLEEVNKKEESEKIREKALVELGHARGILEKMIKYLGLEYITNWFEELNKKESEQLKEKFMLTATVYMLSKLLAEKLPERKNELETKSKEKYEEAKKLYERILYTS</sequence>
<dbReference type="EMBL" id="CP013695">
    <property type="protein sequence ID" value="ALU32269.1"/>
    <property type="molecule type" value="Genomic_DNA"/>
</dbReference>
<dbReference type="GeneID" id="14550587"/>
<evidence type="ECO:0000313" key="2">
    <source>
        <dbReference type="EMBL" id="ALU32269.1"/>
    </source>
</evidence>
<organism evidence="1 4">
    <name type="scientific">Sulfolobus acidocaldarius</name>
    <dbReference type="NCBI Taxonomy" id="2285"/>
    <lineage>
        <taxon>Archaea</taxon>
        <taxon>Thermoproteota</taxon>
        <taxon>Thermoprotei</taxon>
        <taxon>Sulfolobales</taxon>
        <taxon>Sulfolobaceae</taxon>
        <taxon>Sulfolobus</taxon>
    </lineage>
</organism>
<dbReference type="OrthoDB" id="43037at2157"/>
<gene>
    <name evidence="1" type="ORF">ATY89_05990</name>
    <name evidence="2" type="ORF">ATZ20_09015</name>
</gene>
<dbReference type="InterPro" id="IPR009078">
    <property type="entry name" value="Ferritin-like_SF"/>
</dbReference>
<dbReference type="Proteomes" id="UP000065473">
    <property type="component" value="Chromosome"/>
</dbReference>
<reference evidence="3 4" key="1">
    <citation type="submission" date="2015-12" db="EMBL/GenBank/DDBJ databases">
        <title>A stable core within a dynamic pangenome in Sulfolobus acidocaldarius.</title>
        <authorList>
            <person name="Anderson R."/>
            <person name="Kouris A."/>
            <person name="Seward C."/>
            <person name="Campbell K."/>
            <person name="Whitaker R."/>
        </authorList>
    </citation>
    <scope>NUCLEOTIDE SEQUENCE [LARGE SCALE GENOMIC DNA]</scope>
    <source>
        <strain evidence="1 4">GG12-C01-09</strain>
        <strain evidence="2 3">NG05B_CO5_07</strain>
    </source>
</reference>
<dbReference type="AlphaFoldDB" id="A0A0U3FQ04"/>
<dbReference type="SUPFAM" id="SSF47240">
    <property type="entry name" value="Ferritin-like"/>
    <property type="match status" value="1"/>
</dbReference>
<evidence type="ECO:0000313" key="1">
    <source>
        <dbReference type="EMBL" id="ALU29539.1"/>
    </source>
</evidence>
<dbReference type="RefSeq" id="WP_011276986.1">
    <property type="nucleotide sequence ID" value="NZ_BHWZ01000001.1"/>
</dbReference>
<dbReference type="STRING" id="1435377.SUSAZ_00260"/>
<accession>A0A0U3FQ04</accession>
<proteinExistence type="predicted"/>
<evidence type="ECO:0000313" key="4">
    <source>
        <dbReference type="Proteomes" id="UP000065473"/>
    </source>
</evidence>
<dbReference type="PaxDb" id="1435377-SUSAZ_00260"/>
<evidence type="ECO:0000313" key="3">
    <source>
        <dbReference type="Proteomes" id="UP000060043"/>
    </source>
</evidence>
<dbReference type="Proteomes" id="UP000060043">
    <property type="component" value="Chromosome"/>
</dbReference>
<dbReference type="EMBL" id="CP013694">
    <property type="protein sequence ID" value="ALU29539.1"/>
    <property type="molecule type" value="Genomic_DNA"/>
</dbReference>
<dbReference type="OMA" id="YERILYT"/>